<comment type="catalytic activity">
    <reaction evidence="7 9 10">
        <text>2-(2-carboxy-4-methylthiazol-5-yl)ethyl phosphate + 4-amino-2-methyl-5-(diphosphooxymethyl)pyrimidine + 2 H(+) = thiamine phosphate + CO2 + diphosphate</text>
        <dbReference type="Rhea" id="RHEA:47848"/>
        <dbReference type="ChEBI" id="CHEBI:15378"/>
        <dbReference type="ChEBI" id="CHEBI:16526"/>
        <dbReference type="ChEBI" id="CHEBI:33019"/>
        <dbReference type="ChEBI" id="CHEBI:37575"/>
        <dbReference type="ChEBI" id="CHEBI:57841"/>
        <dbReference type="ChEBI" id="CHEBI:62890"/>
        <dbReference type="EC" id="2.5.1.3"/>
    </reaction>
</comment>
<dbReference type="PATRIC" id="fig|1162668.3.peg.130"/>
<name>I0IKN7_LEPFC</name>
<evidence type="ECO:0000256" key="11">
    <source>
        <dbReference type="RuleBase" id="RU004253"/>
    </source>
</evidence>
<comment type="pathway">
    <text evidence="1 9 11">Cofactor biosynthesis; thiamine diphosphate biosynthesis; thiamine phosphate from 4-amino-2-methyl-5-diphosphomethylpyrimidine and 4-methyl-5-(2-phosphoethyl)-thiazole: step 1/1.</text>
</comment>
<evidence type="ECO:0000256" key="2">
    <source>
        <dbReference type="ARBA" id="ARBA00022679"/>
    </source>
</evidence>
<feature type="domain" description="Thiamine phosphate synthase/TenI" evidence="12">
    <location>
        <begin position="6"/>
        <end position="183"/>
    </location>
</feature>
<dbReference type="Proteomes" id="UP000007382">
    <property type="component" value="Chromosome"/>
</dbReference>
<evidence type="ECO:0000256" key="9">
    <source>
        <dbReference type="HAMAP-Rule" id="MF_00097"/>
    </source>
</evidence>
<evidence type="ECO:0000256" key="4">
    <source>
        <dbReference type="ARBA" id="ARBA00022842"/>
    </source>
</evidence>
<dbReference type="GO" id="GO:0005737">
    <property type="term" value="C:cytoplasm"/>
    <property type="evidence" value="ECO:0007669"/>
    <property type="project" value="TreeGrafter"/>
</dbReference>
<dbReference type="AlphaFoldDB" id="I0IKN7"/>
<feature type="binding site" evidence="9">
    <location>
        <begin position="131"/>
        <end position="133"/>
    </location>
    <ligand>
        <name>2-[(2R,5Z)-2-carboxy-4-methylthiazol-5(2H)-ylidene]ethyl phosphate</name>
        <dbReference type="ChEBI" id="CHEBI:62899"/>
    </ligand>
</feature>
<feature type="binding site" evidence="9">
    <location>
        <position position="162"/>
    </location>
    <ligand>
        <name>2-[(2R,5Z)-2-carboxy-4-methylthiazol-5(2H)-ylidene]ethyl phosphate</name>
        <dbReference type="ChEBI" id="CHEBI:62899"/>
    </ligand>
</feature>
<feature type="binding site" evidence="9">
    <location>
        <position position="105"/>
    </location>
    <ligand>
        <name>4-amino-2-methyl-5-(diphosphooxymethyl)pyrimidine</name>
        <dbReference type="ChEBI" id="CHEBI:57841"/>
    </ligand>
</feature>
<dbReference type="STRING" id="1162668.LFE_0107"/>
<accession>I0IKN7</accession>
<comment type="function">
    <text evidence="9">Condenses 4-methyl-5-(beta-hydroxyethyl)thiazole monophosphate (THZ-P) and 2-methyl-4-amino-5-hydroxymethyl pyrimidine pyrophosphate (HMP-PP) to form thiamine monophosphate (TMP).</text>
</comment>
<keyword evidence="3" id="KW-0479">Metal-binding</keyword>
<proteinExistence type="inferred from homology"/>
<dbReference type="InterPro" id="IPR022998">
    <property type="entry name" value="ThiamineP_synth_TenI"/>
</dbReference>
<sequence length="208" mass="22380">MEILPLLFVTPEDLPAKVIVSRVQEAVSGGVSAVVLRRKNGPVRDFLDLGYLLRDSLGEEFPIIVNTRLDMALSIHAIGLHLPEDHIPMDVIRKKKPDNFLLGVSCHSRESVMRAQAEGADYVFFGPVFETPSKLAYGPPQGLKLLEQVVAEAEIPVVAIGGIHQGNIESVRKTGASGVAMIGDLAYSADPKAKAFSLRGGWTRGGSV</sequence>
<feature type="binding site" evidence="9">
    <location>
        <position position="134"/>
    </location>
    <ligand>
        <name>4-amino-2-methyl-5-(diphosphooxymethyl)pyrimidine</name>
        <dbReference type="ChEBI" id="CHEBI:57841"/>
    </ligand>
</feature>
<keyword evidence="5 9" id="KW-0784">Thiamine biosynthesis</keyword>
<reference evidence="13 14" key="1">
    <citation type="journal article" date="2012" name="J. Bacteriol.">
        <title>Complete Genome Sequence of Leptospirillum ferrooxidans Strain C2-3, Isolated from a Fresh Volcanic Ash Deposit on the Island of Miyake, Japan.</title>
        <authorList>
            <person name="Fujimura R."/>
            <person name="Sato Y."/>
            <person name="Nishizawa T."/>
            <person name="Oshima K."/>
            <person name="Kim S.-W."/>
            <person name="Hattori M."/>
            <person name="Kamijo T."/>
            <person name="Ohta H."/>
        </authorList>
    </citation>
    <scope>NUCLEOTIDE SEQUENCE [LARGE SCALE GENOMIC DNA]</scope>
    <source>
        <strain evidence="13 14">C2-3</strain>
    </source>
</reference>
<dbReference type="SUPFAM" id="SSF51391">
    <property type="entry name" value="Thiamin phosphate synthase"/>
    <property type="match status" value="1"/>
</dbReference>
<dbReference type="GO" id="GO:0000287">
    <property type="term" value="F:magnesium ion binding"/>
    <property type="evidence" value="ECO:0007669"/>
    <property type="project" value="UniProtKB-UniRule"/>
</dbReference>
<dbReference type="InterPro" id="IPR036206">
    <property type="entry name" value="ThiamineP_synth_sf"/>
</dbReference>
<comment type="catalytic activity">
    <reaction evidence="6 9 10">
        <text>4-methyl-5-(2-phosphooxyethyl)-thiazole + 4-amino-2-methyl-5-(diphosphooxymethyl)pyrimidine + H(+) = thiamine phosphate + diphosphate</text>
        <dbReference type="Rhea" id="RHEA:22328"/>
        <dbReference type="ChEBI" id="CHEBI:15378"/>
        <dbReference type="ChEBI" id="CHEBI:33019"/>
        <dbReference type="ChEBI" id="CHEBI:37575"/>
        <dbReference type="ChEBI" id="CHEBI:57841"/>
        <dbReference type="ChEBI" id="CHEBI:58296"/>
        <dbReference type="EC" id="2.5.1.3"/>
    </reaction>
</comment>
<comment type="similarity">
    <text evidence="9 10">Belongs to the thiamine-phosphate synthase family.</text>
</comment>
<dbReference type="GO" id="GO:0009228">
    <property type="term" value="P:thiamine biosynthetic process"/>
    <property type="evidence" value="ECO:0007669"/>
    <property type="project" value="UniProtKB-KW"/>
</dbReference>
<evidence type="ECO:0000313" key="13">
    <source>
        <dbReference type="EMBL" id="BAM05836.1"/>
    </source>
</evidence>
<reference evidence="14" key="2">
    <citation type="submission" date="2012-03" db="EMBL/GenBank/DDBJ databases">
        <title>The complete genome sequence of the pioneer microbe on fresh volcanic deposit, Leptospirillum ferrooxidans strain C2-3.</title>
        <authorList>
            <person name="Fujimura R."/>
            <person name="Sato Y."/>
            <person name="Nishizawa T."/>
            <person name="Nanba K."/>
            <person name="Oshima K."/>
            <person name="Hattori M."/>
            <person name="Kamijo T."/>
            <person name="Ohta H."/>
        </authorList>
    </citation>
    <scope>NUCLEOTIDE SEQUENCE [LARGE SCALE GENOMIC DNA]</scope>
    <source>
        <strain evidence="14">C2-3</strain>
    </source>
</reference>
<dbReference type="eggNOG" id="COG0352">
    <property type="taxonomic scope" value="Bacteria"/>
</dbReference>
<evidence type="ECO:0000256" key="10">
    <source>
        <dbReference type="RuleBase" id="RU003826"/>
    </source>
</evidence>
<evidence type="ECO:0000256" key="3">
    <source>
        <dbReference type="ARBA" id="ARBA00022723"/>
    </source>
</evidence>
<evidence type="ECO:0000256" key="6">
    <source>
        <dbReference type="ARBA" id="ARBA00047334"/>
    </source>
</evidence>
<evidence type="ECO:0000256" key="1">
    <source>
        <dbReference type="ARBA" id="ARBA00005165"/>
    </source>
</evidence>
<dbReference type="NCBIfam" id="TIGR00693">
    <property type="entry name" value="thiE"/>
    <property type="match status" value="1"/>
</dbReference>
<comment type="catalytic activity">
    <reaction evidence="8 9 10">
        <text>2-[(2R,5Z)-2-carboxy-4-methylthiazol-5(2H)-ylidene]ethyl phosphate + 4-amino-2-methyl-5-(diphosphooxymethyl)pyrimidine + 2 H(+) = thiamine phosphate + CO2 + diphosphate</text>
        <dbReference type="Rhea" id="RHEA:47844"/>
        <dbReference type="ChEBI" id="CHEBI:15378"/>
        <dbReference type="ChEBI" id="CHEBI:16526"/>
        <dbReference type="ChEBI" id="CHEBI:33019"/>
        <dbReference type="ChEBI" id="CHEBI:37575"/>
        <dbReference type="ChEBI" id="CHEBI:57841"/>
        <dbReference type="ChEBI" id="CHEBI:62899"/>
        <dbReference type="EC" id="2.5.1.3"/>
    </reaction>
</comment>
<dbReference type="KEGG" id="lfc:LFE_0107"/>
<dbReference type="EC" id="2.5.1.3" evidence="9"/>
<dbReference type="UniPathway" id="UPA00060">
    <property type="reaction ID" value="UER00141"/>
</dbReference>
<dbReference type="CDD" id="cd00564">
    <property type="entry name" value="TMP_TenI"/>
    <property type="match status" value="1"/>
</dbReference>
<keyword evidence="2 9" id="KW-0808">Transferase</keyword>
<organism evidence="13 14">
    <name type="scientific">Leptospirillum ferrooxidans (strain C2-3)</name>
    <dbReference type="NCBI Taxonomy" id="1162668"/>
    <lineage>
        <taxon>Bacteria</taxon>
        <taxon>Pseudomonadati</taxon>
        <taxon>Nitrospirota</taxon>
        <taxon>Nitrospiria</taxon>
        <taxon>Nitrospirales</taxon>
        <taxon>Nitrospiraceae</taxon>
        <taxon>Leptospirillum</taxon>
    </lineage>
</organism>
<dbReference type="PANTHER" id="PTHR20857:SF23">
    <property type="entry name" value="THIAMINE BIOSYNTHETIC BIFUNCTIONAL ENZYME"/>
    <property type="match status" value="1"/>
</dbReference>
<evidence type="ECO:0000256" key="8">
    <source>
        <dbReference type="ARBA" id="ARBA00047883"/>
    </source>
</evidence>
<dbReference type="GO" id="GO:0009229">
    <property type="term" value="P:thiamine diphosphate biosynthetic process"/>
    <property type="evidence" value="ECO:0007669"/>
    <property type="project" value="UniProtKB-UniRule"/>
</dbReference>
<dbReference type="Pfam" id="PF02581">
    <property type="entry name" value="TMP-TENI"/>
    <property type="match status" value="1"/>
</dbReference>
<evidence type="ECO:0000259" key="12">
    <source>
        <dbReference type="Pfam" id="PF02581"/>
    </source>
</evidence>
<dbReference type="PANTHER" id="PTHR20857">
    <property type="entry name" value="THIAMINE-PHOSPHATE PYROPHOSPHORYLASE"/>
    <property type="match status" value="1"/>
</dbReference>
<dbReference type="RefSeq" id="WP_014448331.1">
    <property type="nucleotide sequence ID" value="NC_017094.1"/>
</dbReference>
<evidence type="ECO:0000313" key="14">
    <source>
        <dbReference type="Proteomes" id="UP000007382"/>
    </source>
</evidence>
<protein>
    <recommendedName>
        <fullName evidence="9">Thiamine-phosphate synthase</fullName>
        <shortName evidence="9">TP synthase</shortName>
        <shortName evidence="9">TPS</shortName>
        <ecNumber evidence="9">2.5.1.3</ecNumber>
    </recommendedName>
    <alternativeName>
        <fullName evidence="9">Thiamine-phosphate pyrophosphorylase</fullName>
        <shortName evidence="9">TMP pyrophosphorylase</shortName>
        <shortName evidence="9">TMP-PPase</shortName>
    </alternativeName>
</protein>
<gene>
    <name evidence="9" type="primary">thiE</name>
    <name evidence="13" type="ordered locus">LFE_0107</name>
</gene>
<keyword evidence="4" id="KW-0460">Magnesium</keyword>
<dbReference type="GO" id="GO:0004789">
    <property type="term" value="F:thiamine-phosphate diphosphorylase activity"/>
    <property type="evidence" value="ECO:0007669"/>
    <property type="project" value="UniProtKB-UniRule"/>
</dbReference>
<comment type="caution">
    <text evidence="9">Lacks conserved residue(s) required for the propagation of feature annotation.</text>
</comment>
<dbReference type="HOGENOM" id="CLU_018272_3_2_0"/>
<dbReference type="InterPro" id="IPR034291">
    <property type="entry name" value="TMP_synthase"/>
</dbReference>
<dbReference type="InterPro" id="IPR013785">
    <property type="entry name" value="Aldolase_TIM"/>
</dbReference>
<dbReference type="OrthoDB" id="9810880at2"/>
<keyword evidence="14" id="KW-1185">Reference proteome</keyword>
<evidence type="ECO:0000256" key="7">
    <source>
        <dbReference type="ARBA" id="ARBA00047851"/>
    </source>
</evidence>
<feature type="binding site" evidence="9">
    <location>
        <position position="66"/>
    </location>
    <ligand>
        <name>4-amino-2-methyl-5-(diphosphooxymethyl)pyrimidine</name>
        <dbReference type="ChEBI" id="CHEBI:57841"/>
    </ligand>
</feature>
<dbReference type="EMBL" id="AP012342">
    <property type="protein sequence ID" value="BAM05836.1"/>
    <property type="molecule type" value="Genomic_DNA"/>
</dbReference>
<evidence type="ECO:0000256" key="5">
    <source>
        <dbReference type="ARBA" id="ARBA00022977"/>
    </source>
</evidence>
<dbReference type="Gene3D" id="3.20.20.70">
    <property type="entry name" value="Aldolase class I"/>
    <property type="match status" value="1"/>
</dbReference>
<dbReference type="HAMAP" id="MF_00097">
    <property type="entry name" value="TMP_synthase"/>
    <property type="match status" value="1"/>
</dbReference>